<dbReference type="Gene3D" id="3.40.190.10">
    <property type="entry name" value="Periplasmic binding protein-like II"/>
    <property type="match status" value="2"/>
</dbReference>
<dbReference type="RefSeq" id="WP_084937648.1">
    <property type="nucleotide sequence ID" value="NZ_MLFR01000037.1"/>
</dbReference>
<dbReference type="InterPro" id="IPR005119">
    <property type="entry name" value="LysR_subst-bd"/>
</dbReference>
<dbReference type="InterPro" id="IPR036388">
    <property type="entry name" value="WH-like_DNA-bd_sf"/>
</dbReference>
<accession>A0A1X1CQJ6</accession>
<dbReference type="Pfam" id="PF00126">
    <property type="entry name" value="HTH_1"/>
    <property type="match status" value="1"/>
</dbReference>
<evidence type="ECO:0000256" key="3">
    <source>
        <dbReference type="ARBA" id="ARBA00023125"/>
    </source>
</evidence>
<dbReference type="GO" id="GO:0003700">
    <property type="term" value="F:DNA-binding transcription factor activity"/>
    <property type="evidence" value="ECO:0007669"/>
    <property type="project" value="InterPro"/>
</dbReference>
<name>A0A1X1CQJ6_9GAMM</name>
<protein>
    <submittedName>
        <fullName evidence="6">LysR family transcriptional regulator</fullName>
    </submittedName>
</protein>
<dbReference type="SUPFAM" id="SSF46785">
    <property type="entry name" value="Winged helix' DNA-binding domain"/>
    <property type="match status" value="1"/>
</dbReference>
<dbReference type="Pfam" id="PF03466">
    <property type="entry name" value="LysR_substrate"/>
    <property type="match status" value="1"/>
</dbReference>
<dbReference type="InterPro" id="IPR058163">
    <property type="entry name" value="LysR-type_TF_proteobact-type"/>
</dbReference>
<gene>
    <name evidence="6" type="ORF">HA51_23570</name>
</gene>
<dbReference type="Gene3D" id="1.10.10.10">
    <property type="entry name" value="Winged helix-like DNA-binding domain superfamily/Winged helix DNA-binding domain"/>
    <property type="match status" value="1"/>
</dbReference>
<organism evidence="6 7">
    <name type="scientific">Pantoea rwandensis</name>
    <dbReference type="NCBI Taxonomy" id="1076550"/>
    <lineage>
        <taxon>Bacteria</taxon>
        <taxon>Pseudomonadati</taxon>
        <taxon>Pseudomonadota</taxon>
        <taxon>Gammaproteobacteria</taxon>
        <taxon>Enterobacterales</taxon>
        <taxon>Erwiniaceae</taxon>
        <taxon>Pantoea</taxon>
    </lineage>
</organism>
<dbReference type="SUPFAM" id="SSF53850">
    <property type="entry name" value="Periplasmic binding protein-like II"/>
    <property type="match status" value="1"/>
</dbReference>
<evidence type="ECO:0000256" key="4">
    <source>
        <dbReference type="ARBA" id="ARBA00023163"/>
    </source>
</evidence>
<evidence type="ECO:0000256" key="2">
    <source>
        <dbReference type="ARBA" id="ARBA00023015"/>
    </source>
</evidence>
<evidence type="ECO:0000313" key="6">
    <source>
        <dbReference type="EMBL" id="ORM66610.1"/>
    </source>
</evidence>
<sequence length="301" mass="33821">MRDLPPTATLRAFEVATRHATFTAASEELHITQSAVSHQLKNLEEIWGLQLFQRGKTLTLTPAGAALAPIVREFFHKLEATLADQREQVGRVRLRVSTTYSFALKWLLPRLPSLAEQHPEIKVTIESTDDAINFSDNDPEVAIRFGYGNQPALHSAFMFREQLFPVASPALLQRLGTPVEPAELLRYPLLTRDGADLVPKWEIWFKQAGISMSALQESVRFADTNMTIEAALLGQGIALARSGHVEKEINDGSLVRLFNLSFPSPAAYYFVCPKGAETQTHILHFRDWLLEESRQAQQNYL</sequence>
<dbReference type="AlphaFoldDB" id="A0A1X1CQJ6"/>
<dbReference type="Proteomes" id="UP000193558">
    <property type="component" value="Unassembled WGS sequence"/>
</dbReference>
<dbReference type="PRINTS" id="PR00039">
    <property type="entry name" value="HTHLYSR"/>
</dbReference>
<dbReference type="InterPro" id="IPR036390">
    <property type="entry name" value="WH_DNA-bd_sf"/>
</dbReference>
<feature type="domain" description="HTH lysR-type" evidence="5">
    <location>
        <begin position="5"/>
        <end position="61"/>
    </location>
</feature>
<dbReference type="PANTHER" id="PTHR30537">
    <property type="entry name" value="HTH-TYPE TRANSCRIPTIONAL REGULATOR"/>
    <property type="match status" value="1"/>
</dbReference>
<dbReference type="EMBL" id="MLFR01000037">
    <property type="protein sequence ID" value="ORM66610.1"/>
    <property type="molecule type" value="Genomic_DNA"/>
</dbReference>
<dbReference type="InterPro" id="IPR000847">
    <property type="entry name" value="LysR_HTH_N"/>
</dbReference>
<comment type="similarity">
    <text evidence="1">Belongs to the LysR transcriptional regulatory family.</text>
</comment>
<proteinExistence type="inferred from homology"/>
<evidence type="ECO:0000313" key="7">
    <source>
        <dbReference type="Proteomes" id="UP000193558"/>
    </source>
</evidence>
<dbReference type="OrthoDB" id="5526340at2"/>
<evidence type="ECO:0000259" key="5">
    <source>
        <dbReference type="PROSITE" id="PS50931"/>
    </source>
</evidence>
<reference evidence="6 7" key="1">
    <citation type="journal article" date="2017" name="Antonie Van Leeuwenhoek">
        <title>Phylogenomic resolution of the bacterial genus Pantoea and its relationship with Erwinia and Tatumella.</title>
        <authorList>
            <person name="Palmer M."/>
            <person name="Steenkamp E.T."/>
            <person name="Coetzee M.P."/>
            <person name="Chan W.Y."/>
            <person name="van Zyl E."/>
            <person name="De Maayer P."/>
            <person name="Coutinho T.A."/>
            <person name="Blom J."/>
            <person name="Smits T.H."/>
            <person name="Duffy B."/>
            <person name="Venter S.N."/>
        </authorList>
    </citation>
    <scope>NUCLEOTIDE SEQUENCE [LARGE SCALE GENOMIC DNA]</scope>
    <source>
        <strain evidence="6 7">LMG 26275</strain>
    </source>
</reference>
<dbReference type="GO" id="GO:0043565">
    <property type="term" value="F:sequence-specific DNA binding"/>
    <property type="evidence" value="ECO:0007669"/>
    <property type="project" value="TreeGrafter"/>
</dbReference>
<keyword evidence="3" id="KW-0238">DNA-binding</keyword>
<dbReference type="GO" id="GO:0006351">
    <property type="term" value="P:DNA-templated transcription"/>
    <property type="evidence" value="ECO:0007669"/>
    <property type="project" value="TreeGrafter"/>
</dbReference>
<dbReference type="NCBIfam" id="NF008352">
    <property type="entry name" value="PRK11139.1"/>
    <property type="match status" value="1"/>
</dbReference>
<evidence type="ECO:0000256" key="1">
    <source>
        <dbReference type="ARBA" id="ARBA00009437"/>
    </source>
</evidence>
<comment type="caution">
    <text evidence="6">The sequence shown here is derived from an EMBL/GenBank/DDBJ whole genome shotgun (WGS) entry which is preliminary data.</text>
</comment>
<dbReference type="PROSITE" id="PS50931">
    <property type="entry name" value="HTH_LYSR"/>
    <property type="match status" value="1"/>
</dbReference>
<keyword evidence="4" id="KW-0804">Transcription</keyword>
<dbReference type="PANTHER" id="PTHR30537:SF74">
    <property type="entry name" value="HTH-TYPE TRANSCRIPTIONAL REGULATOR TRPI"/>
    <property type="match status" value="1"/>
</dbReference>
<dbReference type="CDD" id="cd08432">
    <property type="entry name" value="PBP2_GcdR_TrpI_HvrB_AmpR_like"/>
    <property type="match status" value="1"/>
</dbReference>
<keyword evidence="2" id="KW-0805">Transcription regulation</keyword>